<proteinExistence type="predicted"/>
<feature type="region of interest" description="Disordered" evidence="3">
    <location>
        <begin position="1"/>
        <end position="209"/>
    </location>
</feature>
<name>A0A6P8XDE1_DROAB</name>
<dbReference type="InterPro" id="IPR027124">
    <property type="entry name" value="Swc5/CFDP1/2"/>
</dbReference>
<reference evidence="6" key="1">
    <citation type="submission" date="2025-08" db="UniProtKB">
        <authorList>
            <consortium name="RefSeq"/>
        </authorList>
    </citation>
    <scope>IDENTIFICATION</scope>
    <source>
        <strain evidence="6">15112-1751.03</strain>
        <tissue evidence="6">Whole Adult</tissue>
    </source>
</reference>
<evidence type="ECO:0000256" key="2">
    <source>
        <dbReference type="ARBA" id="ARBA00030244"/>
    </source>
</evidence>
<dbReference type="OrthoDB" id="445677at2759"/>
<evidence type="ECO:0000256" key="3">
    <source>
        <dbReference type="SAM" id="MobiDB-lite"/>
    </source>
</evidence>
<dbReference type="Proteomes" id="UP000515160">
    <property type="component" value="Chromosome 3"/>
</dbReference>
<feature type="compositionally biased region" description="Basic residues" evidence="3">
    <location>
        <begin position="53"/>
        <end position="62"/>
    </location>
</feature>
<keyword evidence="5" id="KW-1185">Reference proteome</keyword>
<dbReference type="CTD" id="7354404"/>
<evidence type="ECO:0000313" key="5">
    <source>
        <dbReference type="Proteomes" id="UP000515160"/>
    </source>
</evidence>
<feature type="compositionally biased region" description="Basic and acidic residues" evidence="3">
    <location>
        <begin position="120"/>
        <end position="134"/>
    </location>
</feature>
<gene>
    <name evidence="6" type="primary">LOC117571888</name>
</gene>
<dbReference type="Pfam" id="PF07572">
    <property type="entry name" value="BCNT"/>
    <property type="match status" value="1"/>
</dbReference>
<dbReference type="PANTHER" id="PTHR48407:SF1">
    <property type="entry name" value="CRANIOFACIAL DEVELOPMENT PROTEIN 1"/>
    <property type="match status" value="1"/>
</dbReference>
<organism evidence="5 6">
    <name type="scientific">Drosophila albomicans</name>
    <name type="common">Fruit fly</name>
    <dbReference type="NCBI Taxonomy" id="7291"/>
    <lineage>
        <taxon>Eukaryota</taxon>
        <taxon>Metazoa</taxon>
        <taxon>Ecdysozoa</taxon>
        <taxon>Arthropoda</taxon>
        <taxon>Hexapoda</taxon>
        <taxon>Insecta</taxon>
        <taxon>Pterygota</taxon>
        <taxon>Neoptera</taxon>
        <taxon>Endopterygota</taxon>
        <taxon>Diptera</taxon>
        <taxon>Brachycera</taxon>
        <taxon>Muscomorpha</taxon>
        <taxon>Ephydroidea</taxon>
        <taxon>Drosophilidae</taxon>
        <taxon>Drosophila</taxon>
    </lineage>
</organism>
<dbReference type="InterPro" id="IPR011421">
    <property type="entry name" value="BCNT-C"/>
</dbReference>
<sequence>MNKEQDHASDSDESDEDFCPDNVNEEDVSVDEEEDDDESELEEEDESSEKKAKAAAKSKVKNKVKDTESSTSSARSTRQTEAKQNGRTTAEKDELESDEEADKSRSDALWADFLGDIETEPSKSSRDTKPKEKPPSPVKRTPPATSKASEVLEFAGEPVKSVPSSSSSAKENQEQPATVSAKEATPRPPFGVGKRPANGGGGGGLGSLLNQLGKKKKLSVLEKSQMDWKSFKSDEGIDEELRTHNKGKDGYLERQDFLQRTDLRQFEIEKGMRQSRRQN</sequence>
<evidence type="ECO:0000259" key="4">
    <source>
        <dbReference type="PROSITE" id="PS51279"/>
    </source>
</evidence>
<dbReference type="RefSeq" id="XP_034110243.1">
    <property type="nucleotide sequence ID" value="XM_034254352.2"/>
</dbReference>
<evidence type="ECO:0000256" key="1">
    <source>
        <dbReference type="ARBA" id="ARBA00019033"/>
    </source>
</evidence>
<feature type="compositionally biased region" description="Acidic residues" evidence="3">
    <location>
        <begin position="11"/>
        <end position="47"/>
    </location>
</feature>
<dbReference type="GO" id="GO:0000812">
    <property type="term" value="C:Swr1 complex"/>
    <property type="evidence" value="ECO:0007669"/>
    <property type="project" value="TreeGrafter"/>
</dbReference>
<feature type="domain" description="BCNT-C" evidence="4">
    <location>
        <begin position="199"/>
        <end position="279"/>
    </location>
</feature>
<protein>
    <recommendedName>
        <fullName evidence="1">Craniofacial development protein 1</fullName>
    </recommendedName>
    <alternativeName>
        <fullName evidence="2">Bucentaur</fullName>
    </alternativeName>
</protein>
<feature type="compositionally biased region" description="Low complexity" evidence="3">
    <location>
        <begin position="69"/>
        <end position="79"/>
    </location>
</feature>
<feature type="compositionally biased region" description="Basic and acidic residues" evidence="3">
    <location>
        <begin position="1"/>
        <end position="10"/>
    </location>
</feature>
<evidence type="ECO:0000313" key="6">
    <source>
        <dbReference type="RefSeq" id="XP_034110243.1"/>
    </source>
</evidence>
<accession>A0A6P8XDE1</accession>
<dbReference type="AlphaFoldDB" id="A0A6P8XDE1"/>
<dbReference type="PROSITE" id="PS51279">
    <property type="entry name" value="BCNT_C"/>
    <property type="match status" value="1"/>
</dbReference>
<feature type="compositionally biased region" description="Low complexity" evidence="3">
    <location>
        <begin position="158"/>
        <end position="168"/>
    </location>
</feature>
<dbReference type="PANTHER" id="PTHR48407">
    <property type="entry name" value="CRANIOFACIAL DEVELOPMENT PROTEIN 1"/>
    <property type="match status" value="1"/>
</dbReference>
<dbReference type="GeneID" id="117571888"/>